<evidence type="ECO:0000313" key="5">
    <source>
        <dbReference type="EMBL" id="TCJ82737.1"/>
    </source>
</evidence>
<reference evidence="5 6" key="1">
    <citation type="submission" date="2019-03" db="EMBL/GenBank/DDBJ databases">
        <title>Genomic Encyclopedia of Type Strains, Phase IV (KMG-IV): sequencing the most valuable type-strain genomes for metagenomic binning, comparative biology and taxonomic classification.</title>
        <authorList>
            <person name="Goeker M."/>
        </authorList>
    </citation>
    <scope>NUCLEOTIDE SEQUENCE [LARGE SCALE GENOMIC DNA]</scope>
    <source>
        <strain evidence="5 6">DSM 24830</strain>
    </source>
</reference>
<keyword evidence="6" id="KW-1185">Reference proteome</keyword>
<evidence type="ECO:0000259" key="4">
    <source>
        <dbReference type="PROSITE" id="PS51468"/>
    </source>
</evidence>
<dbReference type="AlphaFoldDB" id="A0A4R1ENB8"/>
<proteinExistence type="predicted"/>
<evidence type="ECO:0000256" key="1">
    <source>
        <dbReference type="SAM" id="MobiDB-lite"/>
    </source>
</evidence>
<sequence length="748" mass="82154">MKAQTTNNFAQKLKLKFQQTFKKILKNTLAVATLGIVLLGATTSVMAAGLMTPVDSSKPALSIKSHHVNVTIEDGYAVTEVDQTFSNPHQQDLEATYSFPVPEKGVVSEFTIWIDGKPVIGEVLEKQKAQQLYEEEKAAGRDAGLTTKVKHYRFEVKVSPVRAQQDARIRLVYMQAADIDNSMGRYVYPLEEGETDDQANAFWSYDPVVKEDFSFKVDLRSGYPVNGVRLPQHSQAVVTQSNPQEWSVSLGSNNSVETLKKIQVEEVATPTQESTGTLAEDLIKAIKNKPISNNEIAALESGETTTSNTNTAAATLDKDIVMYWRLAPNLPGSIDLVTHREQGAKRGTFMMTLTPGDDLAKIEEGRDWAFVLDMSGSMSGKYQTMVDGVQRAIGGLNAQDRFQIILFDNAVEDLTQSTWINATAENVIHWSNALAATGPRGGTNIYAGLSKALNNLDADRTGAIVLVTDGEANVGVTEKKEFLKLMTGHDVRLFTAVMGNGANRPLLNAMTEVSNGFAVSVSNSDDISGKIREFTSKVTHQAMHDVELDITGIKTGDMTPEKITSLYRGEQLVVFGHYWGSGDANVELKAKVSGENKSYKTRFAFPENETSNPEIERLWAYAKIQDLKKQIDYLGSDADFKSAVIDIAVENSLVTDYTSMIVMRDEQFEAHGIERKNKARVAKEQTAKTQRKAAPVQSRRADTSQPVFTSNRSSHGGGGGGAFNPLMLLPFAVFAVYRRKKGGFIEKN</sequence>
<protein>
    <submittedName>
        <fullName evidence="5">Ca-activated chloride channel family protein</fullName>
    </submittedName>
</protein>
<dbReference type="RefSeq" id="WP_165874748.1">
    <property type="nucleotide sequence ID" value="NZ_BAAAFU010000007.1"/>
</dbReference>
<dbReference type="Gene3D" id="3.40.50.410">
    <property type="entry name" value="von Willebrand factor, type A domain"/>
    <property type="match status" value="1"/>
</dbReference>
<feature type="region of interest" description="Disordered" evidence="1">
    <location>
        <begin position="679"/>
        <end position="719"/>
    </location>
</feature>
<dbReference type="InterPro" id="IPR002035">
    <property type="entry name" value="VWF_A"/>
</dbReference>
<dbReference type="Pfam" id="PF08487">
    <property type="entry name" value="VIT"/>
    <property type="match status" value="1"/>
</dbReference>
<evidence type="ECO:0000259" key="3">
    <source>
        <dbReference type="PROSITE" id="PS50234"/>
    </source>
</evidence>
<dbReference type="SMART" id="SM00327">
    <property type="entry name" value="VWA"/>
    <property type="match status" value="1"/>
</dbReference>
<dbReference type="SUPFAM" id="SSF53300">
    <property type="entry name" value="vWA-like"/>
    <property type="match status" value="1"/>
</dbReference>
<dbReference type="SMART" id="SM00609">
    <property type="entry name" value="VIT"/>
    <property type="match status" value="1"/>
</dbReference>
<feature type="compositionally biased region" description="Polar residues" evidence="1">
    <location>
        <begin position="703"/>
        <end position="714"/>
    </location>
</feature>
<name>A0A4R1ENB8_9GAMM</name>
<keyword evidence="2" id="KW-0472">Membrane</keyword>
<evidence type="ECO:0000313" key="6">
    <source>
        <dbReference type="Proteomes" id="UP000294887"/>
    </source>
</evidence>
<dbReference type="PROSITE" id="PS50234">
    <property type="entry name" value="VWFA"/>
    <property type="match status" value="1"/>
</dbReference>
<dbReference type="InterPro" id="IPR013694">
    <property type="entry name" value="VIT"/>
</dbReference>
<feature type="domain" description="VWFA" evidence="3">
    <location>
        <begin position="367"/>
        <end position="538"/>
    </location>
</feature>
<feature type="transmembrane region" description="Helical" evidence="2">
    <location>
        <begin position="718"/>
        <end position="737"/>
    </location>
</feature>
<keyword evidence="2" id="KW-1133">Transmembrane helix</keyword>
<accession>A0A4R1ENB8</accession>
<dbReference type="Pfam" id="PF13768">
    <property type="entry name" value="VWA_3"/>
    <property type="match status" value="1"/>
</dbReference>
<dbReference type="PROSITE" id="PS51468">
    <property type="entry name" value="VIT"/>
    <property type="match status" value="1"/>
</dbReference>
<organism evidence="5 6">
    <name type="scientific">Cocleimonas flava</name>
    <dbReference type="NCBI Taxonomy" id="634765"/>
    <lineage>
        <taxon>Bacteria</taxon>
        <taxon>Pseudomonadati</taxon>
        <taxon>Pseudomonadota</taxon>
        <taxon>Gammaproteobacteria</taxon>
        <taxon>Thiotrichales</taxon>
        <taxon>Thiotrichaceae</taxon>
        <taxon>Cocleimonas</taxon>
    </lineage>
</organism>
<keyword evidence="2" id="KW-0812">Transmembrane</keyword>
<feature type="domain" description="VIT" evidence="4">
    <location>
        <begin position="47"/>
        <end position="175"/>
    </location>
</feature>
<dbReference type="EMBL" id="SMFQ01000005">
    <property type="protein sequence ID" value="TCJ82737.1"/>
    <property type="molecule type" value="Genomic_DNA"/>
</dbReference>
<evidence type="ECO:0000256" key="2">
    <source>
        <dbReference type="SAM" id="Phobius"/>
    </source>
</evidence>
<gene>
    <name evidence="5" type="ORF">EV695_3469</name>
</gene>
<comment type="caution">
    <text evidence="5">The sequence shown here is derived from an EMBL/GenBank/DDBJ whole genome shotgun (WGS) entry which is preliminary data.</text>
</comment>
<dbReference type="PANTHER" id="PTHR45737:SF6">
    <property type="entry name" value="VON WILLEBRAND FACTOR A DOMAIN-CONTAINING PROTEIN 5A"/>
    <property type="match status" value="1"/>
</dbReference>
<dbReference type="InterPro" id="IPR036465">
    <property type="entry name" value="vWFA_dom_sf"/>
</dbReference>
<dbReference type="Proteomes" id="UP000294887">
    <property type="component" value="Unassembled WGS sequence"/>
</dbReference>
<dbReference type="PANTHER" id="PTHR45737">
    <property type="entry name" value="VON WILLEBRAND FACTOR A DOMAIN-CONTAINING PROTEIN 5A"/>
    <property type="match status" value="1"/>
</dbReference>